<keyword evidence="2" id="KW-0812">Transmembrane</keyword>
<sequence length="526" mass="58132">MAPQDGMPPPMATESPPYAPTTWPFGGAPEKGIDVPAQSVMMVFFMIGAITHLNIFRKNQKRGYKFLPNLFIFIFCLERITTSALRLALVYDPTSIGLSITSQMFIPSSVVILFVINVIFAIRLVRSTHTSVGWHPVFGIAFKIIYACLTATIIIVISFTMKGFFTLNGDTDDTVRILQRYGSVFLAVVAILPLPMTMFALLTPYSPLDRFGAGRLRTKVSILLVSTALLSLGAWFRCGIILQAPTPRSEPLPGYLGKAPYYIFNFFVEIITVLMYAILRVDLRWHVPNGAKGPGSYTRPPVQEDVEKQASPPPSSGKTSTVTRSLGTIAESDEEDKEDIGVKPQWPRPPPRIIEIDIGTSLRDSLPPTDSDTRRNSTHSSYLQPKTADRSSRGSILSERFSVFLSRSTNTLASFATAEQKQRWRQSEESRIVRRLGGPWQQLPSPSDTSFSGTRSPARSAFSRTTAGDDGVEPPTPAYLGNASDAPSIPDLVSDWTPKIEWEFTSPQRFLSLKRRTMIGLGNGTN</sequence>
<protein>
    <submittedName>
        <fullName evidence="3">Uncharacterized protein</fullName>
    </submittedName>
</protein>
<feature type="transmembrane region" description="Helical" evidence="2">
    <location>
        <begin position="137"/>
        <end position="161"/>
    </location>
</feature>
<feature type="transmembrane region" description="Helical" evidence="2">
    <location>
        <begin position="105"/>
        <end position="125"/>
    </location>
</feature>
<reference evidence="3 4" key="1">
    <citation type="journal article" date="2012" name="PLoS Pathog.">
        <title>Diverse lifestyles and strategies of plant pathogenesis encoded in the genomes of eighteen Dothideomycetes fungi.</title>
        <authorList>
            <person name="Ohm R.A."/>
            <person name="Feau N."/>
            <person name="Henrissat B."/>
            <person name="Schoch C.L."/>
            <person name="Horwitz B.A."/>
            <person name="Barry K.W."/>
            <person name="Condon B.J."/>
            <person name="Copeland A.C."/>
            <person name="Dhillon B."/>
            <person name="Glaser F."/>
            <person name="Hesse C.N."/>
            <person name="Kosti I."/>
            <person name="LaButti K."/>
            <person name="Lindquist E.A."/>
            <person name="Lucas S."/>
            <person name="Salamov A.A."/>
            <person name="Bradshaw R.E."/>
            <person name="Ciuffetti L."/>
            <person name="Hamelin R.C."/>
            <person name="Kema G.H.J."/>
            <person name="Lawrence C."/>
            <person name="Scott J.A."/>
            <person name="Spatafora J.W."/>
            <person name="Turgeon B.G."/>
            <person name="de Wit P.J.G.M."/>
            <person name="Zhong S."/>
            <person name="Goodwin S.B."/>
            <person name="Grigoriev I.V."/>
        </authorList>
    </citation>
    <scope>NUCLEOTIDE SEQUENCE [LARGE SCALE GENOMIC DNA]</scope>
    <source>
        <strain evidence="4">28A</strain>
    </source>
</reference>
<evidence type="ECO:0000313" key="3">
    <source>
        <dbReference type="EMBL" id="EOA86862.1"/>
    </source>
</evidence>
<dbReference type="PANTHER" id="PTHR35184">
    <property type="entry name" value="YALI0C10208P"/>
    <property type="match status" value="1"/>
</dbReference>
<dbReference type="HOGENOM" id="CLU_024263_4_0_1"/>
<organism evidence="3 4">
    <name type="scientific">Exserohilum turcicum (strain 28A)</name>
    <name type="common">Northern leaf blight fungus</name>
    <name type="synonym">Setosphaeria turcica</name>
    <dbReference type="NCBI Taxonomy" id="671987"/>
    <lineage>
        <taxon>Eukaryota</taxon>
        <taxon>Fungi</taxon>
        <taxon>Dikarya</taxon>
        <taxon>Ascomycota</taxon>
        <taxon>Pezizomycotina</taxon>
        <taxon>Dothideomycetes</taxon>
        <taxon>Pleosporomycetidae</taxon>
        <taxon>Pleosporales</taxon>
        <taxon>Pleosporineae</taxon>
        <taxon>Pleosporaceae</taxon>
        <taxon>Exserohilum</taxon>
    </lineage>
</organism>
<feature type="transmembrane region" description="Helical" evidence="2">
    <location>
        <begin position="181"/>
        <end position="202"/>
    </location>
</feature>
<dbReference type="Pfam" id="PF11309">
    <property type="entry name" value="DUF3112"/>
    <property type="match status" value="1"/>
</dbReference>
<feature type="transmembrane region" description="Helical" evidence="2">
    <location>
        <begin position="67"/>
        <end position="85"/>
    </location>
</feature>
<dbReference type="RefSeq" id="XP_008024905.1">
    <property type="nucleotide sequence ID" value="XM_008026714.1"/>
</dbReference>
<dbReference type="GeneID" id="19402192"/>
<dbReference type="OrthoDB" id="3357002at2759"/>
<name>R0KFH3_EXST2</name>
<evidence type="ECO:0000256" key="2">
    <source>
        <dbReference type="SAM" id="Phobius"/>
    </source>
</evidence>
<keyword evidence="2" id="KW-0472">Membrane</keyword>
<dbReference type="PANTHER" id="PTHR35184:SF1">
    <property type="entry name" value="INTEGRAL MEMBRANE PROTEIN"/>
    <property type="match status" value="1"/>
</dbReference>
<feature type="transmembrane region" description="Helical" evidence="2">
    <location>
        <begin position="262"/>
        <end position="279"/>
    </location>
</feature>
<dbReference type="EMBL" id="KB908592">
    <property type="protein sequence ID" value="EOA86862.1"/>
    <property type="molecule type" value="Genomic_DNA"/>
</dbReference>
<feature type="region of interest" description="Disordered" evidence="1">
    <location>
        <begin position="292"/>
        <end position="394"/>
    </location>
</feature>
<dbReference type="AlphaFoldDB" id="R0KFH3"/>
<feature type="region of interest" description="Disordered" evidence="1">
    <location>
        <begin position="435"/>
        <end position="487"/>
    </location>
</feature>
<reference evidence="3 4" key="2">
    <citation type="journal article" date="2013" name="PLoS Genet.">
        <title>Comparative genome structure, secondary metabolite, and effector coding capacity across Cochliobolus pathogens.</title>
        <authorList>
            <person name="Condon B.J."/>
            <person name="Leng Y."/>
            <person name="Wu D."/>
            <person name="Bushley K.E."/>
            <person name="Ohm R.A."/>
            <person name="Otillar R."/>
            <person name="Martin J."/>
            <person name="Schackwitz W."/>
            <person name="Grimwood J."/>
            <person name="MohdZainudin N."/>
            <person name="Xue C."/>
            <person name="Wang R."/>
            <person name="Manning V.A."/>
            <person name="Dhillon B."/>
            <person name="Tu Z.J."/>
            <person name="Steffenson B.J."/>
            <person name="Salamov A."/>
            <person name="Sun H."/>
            <person name="Lowry S."/>
            <person name="LaButti K."/>
            <person name="Han J."/>
            <person name="Copeland A."/>
            <person name="Lindquist E."/>
            <person name="Barry K."/>
            <person name="Schmutz J."/>
            <person name="Baker S.E."/>
            <person name="Ciuffetti L.M."/>
            <person name="Grigoriev I.V."/>
            <person name="Zhong S."/>
            <person name="Turgeon B.G."/>
        </authorList>
    </citation>
    <scope>NUCLEOTIDE SEQUENCE [LARGE SCALE GENOMIC DNA]</scope>
    <source>
        <strain evidence="4">28A</strain>
    </source>
</reference>
<accession>R0KFH3</accession>
<keyword evidence="4" id="KW-1185">Reference proteome</keyword>
<keyword evidence="2" id="KW-1133">Transmembrane helix</keyword>
<feature type="compositionally biased region" description="Polar residues" evidence="1">
    <location>
        <begin position="316"/>
        <end position="326"/>
    </location>
</feature>
<dbReference type="STRING" id="671987.R0KFH3"/>
<feature type="transmembrane region" description="Helical" evidence="2">
    <location>
        <begin position="222"/>
        <end position="242"/>
    </location>
</feature>
<proteinExistence type="predicted"/>
<dbReference type="eggNOG" id="ENOG502S0ZE">
    <property type="taxonomic scope" value="Eukaryota"/>
</dbReference>
<evidence type="ECO:0000313" key="4">
    <source>
        <dbReference type="Proteomes" id="UP000016935"/>
    </source>
</evidence>
<gene>
    <name evidence="3" type="ORF">SETTUDRAFT_19380</name>
</gene>
<feature type="transmembrane region" description="Helical" evidence="2">
    <location>
        <begin position="35"/>
        <end position="55"/>
    </location>
</feature>
<feature type="compositionally biased region" description="Polar residues" evidence="1">
    <location>
        <begin position="442"/>
        <end position="466"/>
    </location>
</feature>
<dbReference type="Proteomes" id="UP000016935">
    <property type="component" value="Unassembled WGS sequence"/>
</dbReference>
<dbReference type="InterPro" id="IPR021460">
    <property type="entry name" value="DUF3112"/>
</dbReference>
<evidence type="ECO:0000256" key="1">
    <source>
        <dbReference type="SAM" id="MobiDB-lite"/>
    </source>
</evidence>